<dbReference type="PROSITE" id="PS00211">
    <property type="entry name" value="ABC_TRANSPORTER_1"/>
    <property type="match status" value="1"/>
</dbReference>
<dbReference type="EMBL" id="CP109966">
    <property type="protein sequence ID" value="WAJ71972.1"/>
    <property type="molecule type" value="Genomic_DNA"/>
</dbReference>
<protein>
    <submittedName>
        <fullName evidence="6">ATP-binding cassette domain-containing protein</fullName>
    </submittedName>
</protein>
<dbReference type="SUPFAM" id="SSF52540">
    <property type="entry name" value="P-loop containing nucleoside triphosphate hydrolases"/>
    <property type="match status" value="1"/>
</dbReference>
<dbReference type="RefSeq" id="WP_268076690.1">
    <property type="nucleotide sequence ID" value="NZ_CP109966.1"/>
</dbReference>
<dbReference type="PROSITE" id="PS50893">
    <property type="entry name" value="ABC_TRANSPORTER_2"/>
    <property type="match status" value="1"/>
</dbReference>
<organism evidence="6 7">
    <name type="scientific">Catenovulum adriaticum</name>
    <dbReference type="NCBI Taxonomy" id="2984846"/>
    <lineage>
        <taxon>Bacteria</taxon>
        <taxon>Pseudomonadati</taxon>
        <taxon>Pseudomonadota</taxon>
        <taxon>Gammaproteobacteria</taxon>
        <taxon>Alteromonadales</taxon>
        <taxon>Alteromonadaceae</taxon>
        <taxon>Catenovulum</taxon>
    </lineage>
</organism>
<dbReference type="InterPro" id="IPR047641">
    <property type="entry name" value="ABC_transpr_MalK/UgpC-like"/>
</dbReference>
<keyword evidence="2" id="KW-0762">Sugar transport</keyword>
<evidence type="ECO:0000256" key="4">
    <source>
        <dbReference type="ARBA" id="ARBA00022840"/>
    </source>
</evidence>
<keyword evidence="4 6" id="KW-0067">ATP-binding</keyword>
<keyword evidence="1" id="KW-0813">Transport</keyword>
<geneLocation type="plasmid" evidence="6 7">
    <name>pCadTS8_1</name>
</geneLocation>
<dbReference type="InterPro" id="IPR012340">
    <property type="entry name" value="NA-bd_OB-fold"/>
</dbReference>
<dbReference type="Proteomes" id="UP001163726">
    <property type="component" value="Plasmid pCadTS8_1"/>
</dbReference>
<evidence type="ECO:0000313" key="7">
    <source>
        <dbReference type="Proteomes" id="UP001163726"/>
    </source>
</evidence>
<keyword evidence="3" id="KW-0547">Nucleotide-binding</keyword>
<keyword evidence="7" id="KW-1185">Reference proteome</keyword>
<evidence type="ECO:0000313" key="6">
    <source>
        <dbReference type="EMBL" id="WAJ71972.1"/>
    </source>
</evidence>
<dbReference type="InterPro" id="IPR008995">
    <property type="entry name" value="Mo/tungstate-bd_C_term_dom"/>
</dbReference>
<evidence type="ECO:0000256" key="2">
    <source>
        <dbReference type="ARBA" id="ARBA00022597"/>
    </source>
</evidence>
<dbReference type="InterPro" id="IPR017871">
    <property type="entry name" value="ABC_transporter-like_CS"/>
</dbReference>
<feature type="domain" description="ABC transporter" evidence="5">
    <location>
        <begin position="4"/>
        <end position="241"/>
    </location>
</feature>
<dbReference type="GO" id="GO:0005524">
    <property type="term" value="F:ATP binding"/>
    <property type="evidence" value="ECO:0007669"/>
    <property type="project" value="UniProtKB-KW"/>
</dbReference>
<evidence type="ECO:0000256" key="3">
    <source>
        <dbReference type="ARBA" id="ARBA00022741"/>
    </source>
</evidence>
<gene>
    <name evidence="6" type="ORF">OLW01_14720</name>
</gene>
<proteinExistence type="predicted"/>
<dbReference type="Pfam" id="PF00005">
    <property type="entry name" value="ABC_tran"/>
    <property type="match status" value="1"/>
</dbReference>
<accession>A0ABY7ARS5</accession>
<dbReference type="SMART" id="SM00382">
    <property type="entry name" value="AAA"/>
    <property type="match status" value="1"/>
</dbReference>
<sequence length="374" mass="41669">MTAIKLNQVTKTFPSNTLILNEINLLIESGELVVFIGSSGCGKSTLLRLIAGLDTQSGGDIWFDDHLMNEVPPGKREVGMVFQSYALYPHMTVKENLSFGLKQKKISKLIIEEKINQVAQTLEIDGLLDLKPDALSGGQQQRVAIGRCIVQTPKLFLFDEPLSNLDAELRVKTRREIRGLHKKLNATMIYVTHDQVEAMTLADKIAVFAPLSEYNSVNLQQFGSPLELYNQPANKFVAGFLGTPKINFILATISQITASAFEIKLQNSEFLIVKARNEINTDELEIGQTVELAIRPEHLFLDSNQGDTSINADYETRELLGAETLIYFNFGGTSIAIKCPDQIVELNPNNKEVALYFNLINCFVFDQISGKRLV</sequence>
<dbReference type="InterPro" id="IPR003593">
    <property type="entry name" value="AAA+_ATPase"/>
</dbReference>
<evidence type="ECO:0000256" key="1">
    <source>
        <dbReference type="ARBA" id="ARBA00022448"/>
    </source>
</evidence>
<dbReference type="Gene3D" id="3.40.50.300">
    <property type="entry name" value="P-loop containing nucleotide triphosphate hydrolases"/>
    <property type="match status" value="1"/>
</dbReference>
<dbReference type="PANTHER" id="PTHR43875:SF3">
    <property type="entry name" value="MALTOSE_MALTODEXTRIN IMPORT ATP-BINDING PROTEIN MALK"/>
    <property type="match status" value="1"/>
</dbReference>
<reference evidence="6" key="1">
    <citation type="submission" date="2022-10" db="EMBL/GenBank/DDBJ databases">
        <title>Catenovulum adriacola sp. nov. isolated in the Harbour of Susak.</title>
        <authorList>
            <person name="Schoch T."/>
            <person name="Reich S.J."/>
            <person name="Stoeferle S."/>
            <person name="Flaiz M."/>
            <person name="Kazda M."/>
            <person name="Riedel C.U."/>
            <person name="Duerre P."/>
        </authorList>
    </citation>
    <scope>NUCLEOTIDE SEQUENCE</scope>
    <source>
        <strain evidence="6">TS8</strain>
        <plasmid evidence="6">pCadTS8_1</plasmid>
    </source>
</reference>
<evidence type="ECO:0000259" key="5">
    <source>
        <dbReference type="PROSITE" id="PS50893"/>
    </source>
</evidence>
<dbReference type="SUPFAM" id="SSF50331">
    <property type="entry name" value="MOP-like"/>
    <property type="match status" value="1"/>
</dbReference>
<name>A0ABY7ARS5_9ALTE</name>
<keyword evidence="6" id="KW-0614">Plasmid</keyword>
<dbReference type="Gene3D" id="2.40.50.100">
    <property type="match status" value="1"/>
</dbReference>
<dbReference type="InterPro" id="IPR003439">
    <property type="entry name" value="ABC_transporter-like_ATP-bd"/>
</dbReference>
<dbReference type="Gene3D" id="2.40.50.140">
    <property type="entry name" value="Nucleic acid-binding proteins"/>
    <property type="match status" value="1"/>
</dbReference>
<dbReference type="InterPro" id="IPR027417">
    <property type="entry name" value="P-loop_NTPase"/>
</dbReference>
<dbReference type="PANTHER" id="PTHR43875">
    <property type="entry name" value="MALTODEXTRIN IMPORT ATP-BINDING PROTEIN MSMX"/>
    <property type="match status" value="1"/>
</dbReference>